<dbReference type="InterPro" id="IPR017972">
    <property type="entry name" value="Cyt_P450_CS"/>
</dbReference>
<comment type="similarity">
    <text evidence="3 10">Belongs to the cytochrome P450 family.</text>
</comment>
<keyword evidence="4 9" id="KW-0349">Heme</keyword>
<name>J0D8K4_AURST</name>
<dbReference type="GO" id="GO:0020037">
    <property type="term" value="F:heme binding"/>
    <property type="evidence" value="ECO:0007669"/>
    <property type="project" value="InterPro"/>
</dbReference>
<evidence type="ECO:0000256" key="5">
    <source>
        <dbReference type="ARBA" id="ARBA00022723"/>
    </source>
</evidence>
<evidence type="ECO:0000313" key="11">
    <source>
        <dbReference type="EMBL" id="EJD35640.1"/>
    </source>
</evidence>
<dbReference type="InterPro" id="IPR050121">
    <property type="entry name" value="Cytochrome_P450_monoxygenase"/>
</dbReference>
<dbReference type="AlphaFoldDB" id="J0D8K4"/>
<comment type="pathway">
    <text evidence="2">Secondary metabolite biosynthesis.</text>
</comment>
<feature type="binding site" description="axial binding residue" evidence="9">
    <location>
        <position position="390"/>
    </location>
    <ligand>
        <name>heme</name>
        <dbReference type="ChEBI" id="CHEBI:30413"/>
    </ligand>
    <ligandPart>
        <name>Fe</name>
        <dbReference type="ChEBI" id="CHEBI:18248"/>
    </ligandPart>
</feature>
<dbReference type="PROSITE" id="PS00086">
    <property type="entry name" value="CYTOCHROME_P450"/>
    <property type="match status" value="1"/>
</dbReference>
<dbReference type="InterPro" id="IPR002401">
    <property type="entry name" value="Cyt_P450_E_grp-I"/>
</dbReference>
<evidence type="ECO:0000256" key="8">
    <source>
        <dbReference type="ARBA" id="ARBA00023033"/>
    </source>
</evidence>
<evidence type="ECO:0000256" key="10">
    <source>
        <dbReference type="RuleBase" id="RU000461"/>
    </source>
</evidence>
<dbReference type="FunCoup" id="J0D8K4">
    <property type="interactions" value="59"/>
</dbReference>
<dbReference type="PRINTS" id="PR00385">
    <property type="entry name" value="P450"/>
</dbReference>
<evidence type="ECO:0000256" key="7">
    <source>
        <dbReference type="ARBA" id="ARBA00023004"/>
    </source>
</evidence>
<evidence type="ECO:0000256" key="1">
    <source>
        <dbReference type="ARBA" id="ARBA00001971"/>
    </source>
</evidence>
<evidence type="ECO:0000256" key="6">
    <source>
        <dbReference type="ARBA" id="ARBA00023002"/>
    </source>
</evidence>
<keyword evidence="7 9" id="KW-0408">Iron</keyword>
<dbReference type="Proteomes" id="UP000006514">
    <property type="component" value="Unassembled WGS sequence"/>
</dbReference>
<dbReference type="GO" id="GO:0016705">
    <property type="term" value="F:oxidoreductase activity, acting on paired donors, with incorporation or reduction of molecular oxygen"/>
    <property type="evidence" value="ECO:0007669"/>
    <property type="project" value="InterPro"/>
</dbReference>
<evidence type="ECO:0000313" key="12">
    <source>
        <dbReference type="Proteomes" id="UP000006514"/>
    </source>
</evidence>
<dbReference type="Gene3D" id="1.10.630.10">
    <property type="entry name" value="Cytochrome P450"/>
    <property type="match status" value="1"/>
</dbReference>
<dbReference type="eggNOG" id="KOG0157">
    <property type="taxonomic scope" value="Eukaryota"/>
</dbReference>
<proteinExistence type="inferred from homology"/>
<accession>J0D8K4</accession>
<dbReference type="Pfam" id="PF00067">
    <property type="entry name" value="p450"/>
    <property type="match status" value="1"/>
</dbReference>
<evidence type="ECO:0000256" key="3">
    <source>
        <dbReference type="ARBA" id="ARBA00010617"/>
    </source>
</evidence>
<comment type="cofactor">
    <cofactor evidence="1 9">
        <name>heme</name>
        <dbReference type="ChEBI" id="CHEBI:30413"/>
    </cofactor>
</comment>
<evidence type="ECO:0000256" key="9">
    <source>
        <dbReference type="PIRSR" id="PIRSR602401-1"/>
    </source>
</evidence>
<keyword evidence="8 10" id="KW-0503">Monooxygenase</keyword>
<dbReference type="GO" id="GO:0005506">
    <property type="term" value="F:iron ion binding"/>
    <property type="evidence" value="ECO:0007669"/>
    <property type="project" value="InterPro"/>
</dbReference>
<dbReference type="OrthoDB" id="1470350at2759"/>
<evidence type="ECO:0000256" key="2">
    <source>
        <dbReference type="ARBA" id="ARBA00005179"/>
    </source>
</evidence>
<protein>
    <submittedName>
        <fullName evidence="11">614/534 cytochrome P450</fullName>
    </submittedName>
</protein>
<dbReference type="InterPro" id="IPR001128">
    <property type="entry name" value="Cyt_P450"/>
</dbReference>
<organism evidence="11 12">
    <name type="scientific">Auricularia subglabra (strain TFB-10046 / SS5)</name>
    <name type="common">White-rot fungus</name>
    <name type="synonym">Auricularia delicata (strain TFB10046)</name>
    <dbReference type="NCBI Taxonomy" id="717982"/>
    <lineage>
        <taxon>Eukaryota</taxon>
        <taxon>Fungi</taxon>
        <taxon>Dikarya</taxon>
        <taxon>Basidiomycota</taxon>
        <taxon>Agaricomycotina</taxon>
        <taxon>Agaricomycetes</taxon>
        <taxon>Auriculariales</taxon>
        <taxon>Auriculariaceae</taxon>
        <taxon>Auricularia</taxon>
    </lineage>
</organism>
<keyword evidence="12" id="KW-1185">Reference proteome</keyword>
<dbReference type="EMBL" id="JH687884">
    <property type="protein sequence ID" value="EJD35640.1"/>
    <property type="molecule type" value="Genomic_DNA"/>
</dbReference>
<dbReference type="OMA" id="WEDNANA"/>
<reference evidence="12" key="1">
    <citation type="journal article" date="2012" name="Science">
        <title>The Paleozoic origin of enzymatic lignin decomposition reconstructed from 31 fungal genomes.</title>
        <authorList>
            <person name="Floudas D."/>
            <person name="Binder M."/>
            <person name="Riley R."/>
            <person name="Barry K."/>
            <person name="Blanchette R.A."/>
            <person name="Henrissat B."/>
            <person name="Martinez A.T."/>
            <person name="Otillar R."/>
            <person name="Spatafora J.W."/>
            <person name="Yadav J.S."/>
            <person name="Aerts A."/>
            <person name="Benoit I."/>
            <person name="Boyd A."/>
            <person name="Carlson A."/>
            <person name="Copeland A."/>
            <person name="Coutinho P.M."/>
            <person name="de Vries R.P."/>
            <person name="Ferreira P."/>
            <person name="Findley K."/>
            <person name="Foster B."/>
            <person name="Gaskell J."/>
            <person name="Glotzer D."/>
            <person name="Gorecki P."/>
            <person name="Heitman J."/>
            <person name="Hesse C."/>
            <person name="Hori C."/>
            <person name="Igarashi K."/>
            <person name="Jurgens J.A."/>
            <person name="Kallen N."/>
            <person name="Kersten P."/>
            <person name="Kohler A."/>
            <person name="Kuees U."/>
            <person name="Kumar T.K.A."/>
            <person name="Kuo A."/>
            <person name="LaButti K."/>
            <person name="Larrondo L.F."/>
            <person name="Lindquist E."/>
            <person name="Ling A."/>
            <person name="Lombard V."/>
            <person name="Lucas S."/>
            <person name="Lundell T."/>
            <person name="Martin R."/>
            <person name="McLaughlin D.J."/>
            <person name="Morgenstern I."/>
            <person name="Morin E."/>
            <person name="Murat C."/>
            <person name="Nagy L.G."/>
            <person name="Nolan M."/>
            <person name="Ohm R.A."/>
            <person name="Patyshakuliyeva A."/>
            <person name="Rokas A."/>
            <person name="Ruiz-Duenas F.J."/>
            <person name="Sabat G."/>
            <person name="Salamov A."/>
            <person name="Samejima M."/>
            <person name="Schmutz J."/>
            <person name="Slot J.C."/>
            <person name="St John F."/>
            <person name="Stenlid J."/>
            <person name="Sun H."/>
            <person name="Sun S."/>
            <person name="Syed K."/>
            <person name="Tsang A."/>
            <person name="Wiebenga A."/>
            <person name="Young D."/>
            <person name="Pisabarro A."/>
            <person name="Eastwood D.C."/>
            <person name="Martin F."/>
            <person name="Cullen D."/>
            <person name="Grigoriev I.V."/>
            <person name="Hibbett D.S."/>
        </authorList>
    </citation>
    <scope>NUCLEOTIDE SEQUENCE [LARGE SCALE GENOMIC DNA]</scope>
    <source>
        <strain evidence="12">TFB10046</strain>
    </source>
</reference>
<dbReference type="PRINTS" id="PR00463">
    <property type="entry name" value="EP450I"/>
</dbReference>
<keyword evidence="5 9" id="KW-0479">Metal-binding</keyword>
<dbReference type="InterPro" id="IPR036396">
    <property type="entry name" value="Cyt_P450_sf"/>
</dbReference>
<gene>
    <name evidence="11" type="ORF">AURDEDRAFT_93011</name>
</gene>
<sequence length="449" mass="51333">MWQMKEGYKPFQEFGRDVYTMASFFPAEVSYNIADPVTAKEIFSSSPRFPKPLKFYTLLNYFGDNVVGSDGAIWKKHRKPSAPAFRYKNNKLVWDEAAKITLSLFDTPEWCGKDVVRIDHALDVTLPLALAIISISGFGREMRWENDAYIPTGHTMTFKDALHIVSGNLRVKLLVPEWALPFRANWRLVERSFKELQKYMLEMVTARRTSEVKEERYDLFSGLLDATEKDDARERLTDAELLGNIFVFLLAGHETTAHTLAFAFGLLALHPEEQDKLYEEIIGITPDLRIPTYDELGKFKRTMAVLYETLRFFPPANGIGKTSAEDTTLPTSTGESIVVPQGTLLALDFLGLHHNTKYWTEPEKFDPSRFLKPDWPREAFFPFSGGVRSCLGRRFFESEAVAILAVLLSRYRVALPDDLDVKPTWENILVPTMSLTMAPKRIPLAFHKR</sequence>
<dbReference type="GO" id="GO:0004497">
    <property type="term" value="F:monooxygenase activity"/>
    <property type="evidence" value="ECO:0007669"/>
    <property type="project" value="UniProtKB-KW"/>
</dbReference>
<evidence type="ECO:0000256" key="4">
    <source>
        <dbReference type="ARBA" id="ARBA00022617"/>
    </source>
</evidence>
<dbReference type="InParanoid" id="J0D8K4"/>
<keyword evidence="6 10" id="KW-0560">Oxidoreductase</keyword>
<dbReference type="KEGG" id="adl:AURDEDRAFT_93011"/>
<dbReference type="PANTHER" id="PTHR24305">
    <property type="entry name" value="CYTOCHROME P450"/>
    <property type="match status" value="1"/>
</dbReference>
<dbReference type="PANTHER" id="PTHR24305:SF166">
    <property type="entry name" value="CYTOCHROME P450 12A4, MITOCHONDRIAL-RELATED"/>
    <property type="match status" value="1"/>
</dbReference>
<dbReference type="SUPFAM" id="SSF48264">
    <property type="entry name" value="Cytochrome P450"/>
    <property type="match status" value="1"/>
</dbReference>